<dbReference type="InterPro" id="IPR001073">
    <property type="entry name" value="C1q_dom"/>
</dbReference>
<dbReference type="InterPro" id="IPR000436">
    <property type="entry name" value="Sushi_SCR_CCP_dom"/>
</dbReference>
<sequence length="485" mass="53631">MRLVILDFQTSEGKEREDEINDNLAGIYRAMKKHPSAMANARKTCSIWQAEGNESDHYMINPNSEGTPVIVYCDMSTSPATMVLEHDHMDTKSLVGPRCDFEACVRSGPFSYFSGSKDRLLEIISASRSCQQHVRYDCFNSGMDFTRWTTPDDRTRSYWGGYPKGEYSETRCGCFLTGQCTNGQLCNCNNGINFDNQWHVDEGYIVSETSTTSATELPVMEVAFGRFPLVKGCPTAPRHDNSINDASGLGHVAGDVVNYTCSEGYESEGSNIVSLTCRGDGSWESKTISCQRVNCGDPGTSNNTNRALNGTRYGDTVSYTCTSAYKYESGDRTRTCGANGTWTGQILTCQPGLVAFDARGTGSSYWNRAGAVKFIDDLNIGDAYSRVTGLFTAPFQGLYHFESHLQRYGSYTVYCFIRVNNVRLRVIEVDPYSSYPGRGSASLNVQLNKGDTVYVDNRGTGYHIRFNTFDSSFSGLLIQHGDGNN</sequence>
<dbReference type="InterPro" id="IPR035976">
    <property type="entry name" value="Sushi/SCR/CCP_sf"/>
</dbReference>
<evidence type="ECO:0000256" key="3">
    <source>
        <dbReference type="ARBA" id="ARBA00023157"/>
    </source>
</evidence>
<dbReference type="Gene3D" id="2.60.120.40">
    <property type="match status" value="1"/>
</dbReference>
<dbReference type="SUPFAM" id="SSF57535">
    <property type="entry name" value="Complement control module/SCR domain"/>
    <property type="match status" value="2"/>
</dbReference>
<dbReference type="Pfam" id="PF00084">
    <property type="entry name" value="Sushi"/>
    <property type="match status" value="2"/>
</dbReference>
<evidence type="ECO:0000259" key="5">
    <source>
        <dbReference type="PROSITE" id="PS50871"/>
    </source>
</evidence>
<dbReference type="PANTHER" id="PTHR45656:SF4">
    <property type="entry name" value="PROTEIN CBR-CLEC-78"/>
    <property type="match status" value="1"/>
</dbReference>
<gene>
    <name evidence="7" type="ORF">OFUS_LOCUS4820</name>
</gene>
<reference evidence="7" key="1">
    <citation type="submission" date="2022-03" db="EMBL/GenBank/DDBJ databases">
        <authorList>
            <person name="Martin C."/>
        </authorList>
    </citation>
    <scope>NUCLEOTIDE SEQUENCE</scope>
</reference>
<dbReference type="CDD" id="cd00033">
    <property type="entry name" value="CCP"/>
    <property type="match status" value="2"/>
</dbReference>
<dbReference type="PROSITE" id="PS50871">
    <property type="entry name" value="C1Q"/>
    <property type="match status" value="1"/>
</dbReference>
<evidence type="ECO:0000256" key="1">
    <source>
        <dbReference type="ARBA" id="ARBA00022729"/>
    </source>
</evidence>
<dbReference type="AlphaFoldDB" id="A0A8S4NBI9"/>
<protein>
    <submittedName>
        <fullName evidence="7">Uncharacterized protein</fullName>
    </submittedName>
</protein>
<keyword evidence="1" id="KW-0732">Signal</keyword>
<dbReference type="InterPro" id="IPR051277">
    <property type="entry name" value="SEZ6_CSMD_C4BPB_Regulators"/>
</dbReference>
<evidence type="ECO:0000313" key="8">
    <source>
        <dbReference type="Proteomes" id="UP000749559"/>
    </source>
</evidence>
<dbReference type="Proteomes" id="UP000749559">
    <property type="component" value="Unassembled WGS sequence"/>
</dbReference>
<dbReference type="InterPro" id="IPR008983">
    <property type="entry name" value="Tumour_necrosis_fac-like_dom"/>
</dbReference>
<evidence type="ECO:0000259" key="6">
    <source>
        <dbReference type="PROSITE" id="PS50923"/>
    </source>
</evidence>
<dbReference type="PANTHER" id="PTHR45656">
    <property type="entry name" value="PROTEIN CBR-CLEC-78"/>
    <property type="match status" value="1"/>
</dbReference>
<evidence type="ECO:0000313" key="7">
    <source>
        <dbReference type="EMBL" id="CAH1777826.1"/>
    </source>
</evidence>
<feature type="domain" description="C1q" evidence="5">
    <location>
        <begin position="349"/>
        <end position="484"/>
    </location>
</feature>
<comment type="caution">
    <text evidence="7">The sequence shown here is derived from an EMBL/GenBank/DDBJ whole genome shotgun (WGS) entry which is preliminary data.</text>
</comment>
<feature type="domain" description="Sushi" evidence="6">
    <location>
        <begin position="293"/>
        <end position="351"/>
    </location>
</feature>
<keyword evidence="3" id="KW-1015">Disulfide bond</keyword>
<name>A0A8S4NBI9_OWEFU</name>
<evidence type="ECO:0000256" key="4">
    <source>
        <dbReference type="PROSITE-ProRule" id="PRU00302"/>
    </source>
</evidence>
<keyword evidence="2" id="KW-0677">Repeat</keyword>
<dbReference type="PROSITE" id="PS50923">
    <property type="entry name" value="SUSHI"/>
    <property type="match status" value="2"/>
</dbReference>
<dbReference type="SMART" id="SM00032">
    <property type="entry name" value="CCP"/>
    <property type="match status" value="2"/>
</dbReference>
<feature type="domain" description="Sushi" evidence="6">
    <location>
        <begin position="231"/>
        <end position="292"/>
    </location>
</feature>
<comment type="caution">
    <text evidence="4">Lacks conserved residue(s) required for the propagation of feature annotation.</text>
</comment>
<dbReference type="Pfam" id="PF00386">
    <property type="entry name" value="C1q"/>
    <property type="match status" value="1"/>
</dbReference>
<dbReference type="OrthoDB" id="6154955at2759"/>
<keyword evidence="4" id="KW-0768">Sushi</keyword>
<proteinExistence type="predicted"/>
<organism evidence="7 8">
    <name type="scientific">Owenia fusiformis</name>
    <name type="common">Polychaete worm</name>
    <dbReference type="NCBI Taxonomy" id="6347"/>
    <lineage>
        <taxon>Eukaryota</taxon>
        <taxon>Metazoa</taxon>
        <taxon>Spiralia</taxon>
        <taxon>Lophotrochozoa</taxon>
        <taxon>Annelida</taxon>
        <taxon>Polychaeta</taxon>
        <taxon>Sedentaria</taxon>
        <taxon>Canalipalpata</taxon>
        <taxon>Sabellida</taxon>
        <taxon>Oweniida</taxon>
        <taxon>Oweniidae</taxon>
        <taxon>Owenia</taxon>
    </lineage>
</organism>
<dbReference type="SUPFAM" id="SSF49842">
    <property type="entry name" value="TNF-like"/>
    <property type="match status" value="1"/>
</dbReference>
<dbReference type="EMBL" id="CAIIXF020000002">
    <property type="protein sequence ID" value="CAH1777826.1"/>
    <property type="molecule type" value="Genomic_DNA"/>
</dbReference>
<accession>A0A8S4NBI9</accession>
<dbReference type="Gene3D" id="2.10.70.10">
    <property type="entry name" value="Complement Module, domain 1"/>
    <property type="match status" value="2"/>
</dbReference>
<keyword evidence="8" id="KW-1185">Reference proteome</keyword>
<dbReference type="Gene3D" id="2.60.120.1000">
    <property type="match status" value="1"/>
</dbReference>
<evidence type="ECO:0000256" key="2">
    <source>
        <dbReference type="ARBA" id="ARBA00022737"/>
    </source>
</evidence>
<dbReference type="SMART" id="SM00110">
    <property type="entry name" value="C1Q"/>
    <property type="match status" value="1"/>
</dbReference>